<name>A0A2G6E0G0_9BACT</name>
<accession>A0A2G6E0G0</accession>
<feature type="compositionally biased region" description="Polar residues" evidence="1">
    <location>
        <begin position="15"/>
        <end position="35"/>
    </location>
</feature>
<proteinExistence type="predicted"/>
<reference evidence="2 3" key="1">
    <citation type="submission" date="2017-10" db="EMBL/GenBank/DDBJ databases">
        <title>Novel microbial diversity and functional potential in the marine mammal oral microbiome.</title>
        <authorList>
            <person name="Dudek N.K."/>
            <person name="Sun C.L."/>
            <person name="Burstein D."/>
            <person name="Kantor R.S."/>
            <person name="Aliaga Goltsman D.S."/>
            <person name="Bik E.M."/>
            <person name="Thomas B.C."/>
            <person name="Banfield J.F."/>
            <person name="Relman D.A."/>
        </authorList>
    </citation>
    <scope>NUCLEOTIDE SEQUENCE [LARGE SCALE GENOMIC DNA]</scope>
    <source>
        <strain evidence="2">DOLZORAL124_49_17</strain>
    </source>
</reference>
<sequence>MVKNLKEGEEVQITRVKTSPPSTQGAAPDSTETQAAMTLCVTSQMLADAGAQSKSKEKPTEKAKEKSKAKNKKEKS</sequence>
<evidence type="ECO:0000313" key="2">
    <source>
        <dbReference type="EMBL" id="PID55544.1"/>
    </source>
</evidence>
<organism evidence="2 3">
    <name type="scientific">candidate division KSB3 bacterium</name>
    <dbReference type="NCBI Taxonomy" id="2044937"/>
    <lineage>
        <taxon>Bacteria</taxon>
        <taxon>candidate division KSB3</taxon>
    </lineage>
</organism>
<evidence type="ECO:0000313" key="3">
    <source>
        <dbReference type="Proteomes" id="UP000229740"/>
    </source>
</evidence>
<dbReference type="Proteomes" id="UP000229740">
    <property type="component" value="Unassembled WGS sequence"/>
</dbReference>
<dbReference type="EMBL" id="PDPS01000072">
    <property type="protein sequence ID" value="PID55544.1"/>
    <property type="molecule type" value="Genomic_DNA"/>
</dbReference>
<evidence type="ECO:0000256" key="1">
    <source>
        <dbReference type="SAM" id="MobiDB-lite"/>
    </source>
</evidence>
<comment type="caution">
    <text evidence="2">The sequence shown here is derived from an EMBL/GenBank/DDBJ whole genome shotgun (WGS) entry which is preliminary data.</text>
</comment>
<protein>
    <submittedName>
        <fullName evidence="2">Uncharacterized protein</fullName>
    </submittedName>
</protein>
<gene>
    <name evidence="2" type="ORF">CSB45_15470</name>
</gene>
<feature type="compositionally biased region" description="Basic and acidic residues" evidence="1">
    <location>
        <begin position="54"/>
        <end position="68"/>
    </location>
</feature>
<dbReference type="AlphaFoldDB" id="A0A2G6E0G0"/>
<feature type="region of interest" description="Disordered" evidence="1">
    <location>
        <begin position="48"/>
        <end position="76"/>
    </location>
</feature>
<feature type="region of interest" description="Disordered" evidence="1">
    <location>
        <begin position="1"/>
        <end position="35"/>
    </location>
</feature>